<dbReference type="EMBL" id="AMEZ01000059">
    <property type="protein sequence ID" value="EKY26141.1"/>
    <property type="molecule type" value="Genomic_DNA"/>
</dbReference>
<feature type="region of interest" description="Disordered" evidence="1">
    <location>
        <begin position="59"/>
        <end position="93"/>
    </location>
</feature>
<feature type="transmembrane region" description="Helical" evidence="2">
    <location>
        <begin position="12"/>
        <end position="42"/>
    </location>
</feature>
<keyword evidence="4" id="KW-1185">Reference proteome</keyword>
<name>L1QDW4_9CLOT</name>
<dbReference type="Proteomes" id="UP000010420">
    <property type="component" value="Unassembled WGS sequence"/>
</dbReference>
<organism evidence="3 4">
    <name type="scientific">Clostridium celatum DSM 1785</name>
    <dbReference type="NCBI Taxonomy" id="545697"/>
    <lineage>
        <taxon>Bacteria</taxon>
        <taxon>Bacillati</taxon>
        <taxon>Bacillota</taxon>
        <taxon>Clostridia</taxon>
        <taxon>Eubacteriales</taxon>
        <taxon>Clostridiaceae</taxon>
        <taxon>Clostridium</taxon>
    </lineage>
</organism>
<evidence type="ECO:0000313" key="3">
    <source>
        <dbReference type="EMBL" id="EKY26141.1"/>
    </source>
</evidence>
<sequence length="93" mass="10659">MSSFKSIIWTIFGIVVFIAIIRFVGFILPYVLVAALVAYIVYKVRKSLGLKNKKENNETYTSSYKQNNDIYEPSSSNEDYTGKVIDVDYEDVD</sequence>
<comment type="caution">
    <text evidence="3">The sequence shown here is derived from an EMBL/GenBank/DDBJ whole genome shotgun (WGS) entry which is preliminary data.</text>
</comment>
<feature type="compositionally biased region" description="Polar residues" evidence="1">
    <location>
        <begin position="59"/>
        <end position="79"/>
    </location>
</feature>
<evidence type="ECO:0000313" key="4">
    <source>
        <dbReference type="Proteomes" id="UP000010420"/>
    </source>
</evidence>
<evidence type="ECO:0008006" key="5">
    <source>
        <dbReference type="Google" id="ProtNLM"/>
    </source>
</evidence>
<keyword evidence="2" id="KW-0812">Transmembrane</keyword>
<evidence type="ECO:0000256" key="1">
    <source>
        <dbReference type="SAM" id="MobiDB-lite"/>
    </source>
</evidence>
<reference evidence="3 4" key="1">
    <citation type="submission" date="2012-05" db="EMBL/GenBank/DDBJ databases">
        <authorList>
            <person name="Weinstock G."/>
            <person name="Sodergren E."/>
            <person name="Lobos E.A."/>
            <person name="Fulton L."/>
            <person name="Fulton R."/>
            <person name="Courtney L."/>
            <person name="Fronick C."/>
            <person name="O'Laughlin M."/>
            <person name="Godfrey J."/>
            <person name="Wilson R.M."/>
            <person name="Miner T."/>
            <person name="Farmer C."/>
            <person name="Delehaunty K."/>
            <person name="Cordes M."/>
            <person name="Minx P."/>
            <person name="Tomlinson C."/>
            <person name="Chen J."/>
            <person name="Wollam A."/>
            <person name="Pepin K.H."/>
            <person name="Bhonagiri V."/>
            <person name="Zhang X."/>
            <person name="Suruliraj S."/>
            <person name="Warren W."/>
            <person name="Mitreva M."/>
            <person name="Mardis E.R."/>
            <person name="Wilson R.K."/>
        </authorList>
    </citation>
    <scope>NUCLEOTIDE SEQUENCE [LARGE SCALE GENOMIC DNA]</scope>
    <source>
        <strain evidence="3 4">DSM 1785</strain>
    </source>
</reference>
<dbReference type="HOGENOM" id="CLU_180612_0_0_9"/>
<keyword evidence="2" id="KW-1133">Transmembrane helix</keyword>
<dbReference type="RefSeq" id="WP_005213934.1">
    <property type="nucleotide sequence ID" value="NZ_KB291650.1"/>
</dbReference>
<dbReference type="STRING" id="545697.HMPREF0216_02180"/>
<gene>
    <name evidence="3" type="ORF">HMPREF0216_02180</name>
</gene>
<protein>
    <recommendedName>
        <fullName evidence="5">DUF4834 domain-containing protein</fullName>
    </recommendedName>
</protein>
<proteinExistence type="predicted"/>
<keyword evidence="2" id="KW-0472">Membrane</keyword>
<evidence type="ECO:0000256" key="2">
    <source>
        <dbReference type="SAM" id="Phobius"/>
    </source>
</evidence>
<accession>L1QDW4</accession>
<dbReference type="PATRIC" id="fig|545697.3.peg.2142"/>
<dbReference type="AlphaFoldDB" id="L1QDW4"/>